<dbReference type="InterPro" id="IPR038085">
    <property type="entry name" value="Rnp2-like_sf"/>
</dbReference>
<reference evidence="3 4" key="1">
    <citation type="journal article" date="2019" name="Int. J. Syst. Evol. Microbiol.">
        <title>The Global Catalogue of Microorganisms (GCM) 10K type strain sequencing project: providing services to taxonomists for standard genome sequencing and annotation.</title>
        <authorList>
            <consortium name="The Broad Institute Genomics Platform"/>
            <consortium name="The Broad Institute Genome Sequencing Center for Infectious Disease"/>
            <person name="Wu L."/>
            <person name="Ma J."/>
        </authorList>
    </citation>
    <scope>NUCLEOTIDE SEQUENCE [LARGE SCALE GENOMIC DNA]</scope>
    <source>
        <strain evidence="3 4">RDMS1</strain>
    </source>
</reference>
<dbReference type="GO" id="GO:0001682">
    <property type="term" value="P:tRNA 5'-leader removal"/>
    <property type="evidence" value="ECO:0007669"/>
    <property type="project" value="UniProtKB-UniRule"/>
</dbReference>
<evidence type="ECO:0000256" key="1">
    <source>
        <dbReference type="ARBA" id="ARBA00022694"/>
    </source>
</evidence>
<gene>
    <name evidence="2" type="primary">rnp2</name>
    <name evidence="3" type="ORF">ACFQL7_03980</name>
</gene>
<keyword evidence="2" id="KW-0378">Hydrolase</keyword>
<dbReference type="SUPFAM" id="SSF160350">
    <property type="entry name" value="Rnp2-like"/>
    <property type="match status" value="1"/>
</dbReference>
<comment type="function">
    <text evidence="2">Part of ribonuclease P, a protein complex that generates mature tRNA molecules by cleaving their 5'-ends.</text>
</comment>
<dbReference type="RefSeq" id="WP_248904926.1">
    <property type="nucleotide sequence ID" value="NZ_CP109979.1"/>
</dbReference>
<keyword evidence="2" id="KW-0963">Cytoplasm</keyword>
<dbReference type="EC" id="3.1.26.5" evidence="2"/>
<dbReference type="GeneID" id="76198651"/>
<protein>
    <recommendedName>
        <fullName evidence="2">Ribonuclease P protein component 2</fullName>
        <shortName evidence="2">RNase P component 2</shortName>
        <ecNumber evidence="2">3.1.26.5</ecNumber>
    </recommendedName>
    <alternativeName>
        <fullName evidence="2">Pop5</fullName>
    </alternativeName>
</protein>
<proteinExistence type="inferred from homology"/>
<dbReference type="GO" id="GO:0005737">
    <property type="term" value="C:cytoplasm"/>
    <property type="evidence" value="ECO:0007669"/>
    <property type="project" value="UniProtKB-SubCell"/>
</dbReference>
<keyword evidence="1 2" id="KW-0819">tRNA processing</keyword>
<dbReference type="PANTHER" id="PTHR15441">
    <property type="entry name" value="RIBONUCLEASE P PROTEIN SUBUNIT P14"/>
    <property type="match status" value="1"/>
</dbReference>
<dbReference type="Pfam" id="PF01900">
    <property type="entry name" value="RNase_P_Rpp14"/>
    <property type="match status" value="1"/>
</dbReference>
<dbReference type="GO" id="GO:0030677">
    <property type="term" value="C:ribonuclease P complex"/>
    <property type="evidence" value="ECO:0007669"/>
    <property type="project" value="UniProtKB-UniRule"/>
</dbReference>
<evidence type="ECO:0000313" key="3">
    <source>
        <dbReference type="EMBL" id="MFC7189088.1"/>
    </source>
</evidence>
<comment type="subcellular location">
    <subcellularLocation>
        <location evidence="2">Cytoplasm</location>
    </subcellularLocation>
</comment>
<evidence type="ECO:0000256" key="2">
    <source>
        <dbReference type="HAMAP-Rule" id="MF_00755"/>
    </source>
</evidence>
<name>A0ABD5YIK1_9EURY</name>
<comment type="catalytic activity">
    <reaction evidence="2">
        <text>Endonucleolytic cleavage of RNA, removing 5'-extranucleotides from tRNA precursor.</text>
        <dbReference type="EC" id="3.1.26.5"/>
    </reaction>
</comment>
<sequence length="159" mass="17846">MRHLPKHLRPRWRYVGVAIESWPNAAIDRGAFQRELWYAAQNLIGDVGSAAIDLSVYAFVFEDGVGNAVVRVRRDAVERARAVIACVSSVDDQSVRLTVRGISGTVRACEERYIRRPLESTEERTVAFEDAGRFAVVRDRCIDVRTDNGFAGATDYDIE</sequence>
<evidence type="ECO:0000313" key="4">
    <source>
        <dbReference type="Proteomes" id="UP001596417"/>
    </source>
</evidence>
<keyword evidence="4" id="KW-1185">Reference proteome</keyword>
<dbReference type="EMBL" id="JBHTAX010000001">
    <property type="protein sequence ID" value="MFC7189088.1"/>
    <property type="molecule type" value="Genomic_DNA"/>
</dbReference>
<keyword evidence="2" id="KW-0255">Endonuclease</keyword>
<comment type="subunit">
    <text evidence="2">Consists of a catalytic RNA component and at least 4-5 protein subunits.</text>
</comment>
<dbReference type="InterPro" id="IPR002759">
    <property type="entry name" value="Pop5/Rpp14/Rnp2-like"/>
</dbReference>
<keyword evidence="2" id="KW-0540">Nuclease</keyword>
<organism evidence="3 4">
    <name type="scientific">Halocatena marina</name>
    <dbReference type="NCBI Taxonomy" id="2934937"/>
    <lineage>
        <taxon>Archaea</taxon>
        <taxon>Methanobacteriati</taxon>
        <taxon>Methanobacteriota</taxon>
        <taxon>Stenosarchaea group</taxon>
        <taxon>Halobacteria</taxon>
        <taxon>Halobacteriales</taxon>
        <taxon>Natronomonadaceae</taxon>
        <taxon>Halocatena</taxon>
    </lineage>
</organism>
<dbReference type="Proteomes" id="UP001596417">
    <property type="component" value="Unassembled WGS sequence"/>
</dbReference>
<accession>A0ABD5YIK1</accession>
<dbReference type="PANTHER" id="PTHR15441:SF2">
    <property type="entry name" value="RIBONUCLEASE P_MRP PROTEIN SUBUNIT POP5"/>
    <property type="match status" value="1"/>
</dbReference>
<comment type="similarity">
    <text evidence="2">Belongs to the eukaryotic/archaeal RNase P protein component 2 family.</text>
</comment>
<dbReference type="HAMAP" id="MF_00755">
    <property type="entry name" value="RNase_P_2"/>
    <property type="match status" value="1"/>
</dbReference>
<dbReference type="AlphaFoldDB" id="A0ABD5YIK1"/>
<dbReference type="Gene3D" id="3.30.70.3250">
    <property type="entry name" value="Ribonuclease P, Pop5 subunit"/>
    <property type="match status" value="1"/>
</dbReference>
<dbReference type="GO" id="GO:0004526">
    <property type="term" value="F:ribonuclease P activity"/>
    <property type="evidence" value="ECO:0007669"/>
    <property type="project" value="UniProtKB-UniRule"/>
</dbReference>
<comment type="caution">
    <text evidence="3">The sequence shown here is derived from an EMBL/GenBank/DDBJ whole genome shotgun (WGS) entry which is preliminary data.</text>
</comment>